<comment type="function">
    <text evidence="2">DNA polymerase III is a complex, multichain enzyme responsible for most of the replicative synthesis in bacteria. The epsilon subunit contain the editing function and is a proofreading 3'-5' exonuclease.</text>
</comment>
<evidence type="ECO:0000256" key="4">
    <source>
        <dbReference type="ARBA" id="ARBA00049244"/>
    </source>
</evidence>
<evidence type="ECO:0000256" key="2">
    <source>
        <dbReference type="ARBA" id="ARBA00025483"/>
    </source>
</evidence>
<proteinExistence type="predicted"/>
<dbReference type="NCBIfam" id="TIGR00573">
    <property type="entry name" value="dnaq"/>
    <property type="match status" value="1"/>
</dbReference>
<gene>
    <name evidence="6" type="ordered locus">Tbd_0827</name>
</gene>
<protein>
    <recommendedName>
        <fullName evidence="1">DNA-directed DNA polymerase</fullName>
        <ecNumber evidence="1">2.7.7.7</ecNumber>
    </recommendedName>
</protein>
<dbReference type="GO" id="GO:0008408">
    <property type="term" value="F:3'-5' exonuclease activity"/>
    <property type="evidence" value="ECO:0007669"/>
    <property type="project" value="TreeGrafter"/>
</dbReference>
<dbReference type="eggNOG" id="COG0847">
    <property type="taxonomic scope" value="Bacteria"/>
</dbReference>
<feature type="domain" description="GIY-YIG" evidence="5">
    <location>
        <begin position="204"/>
        <end position="282"/>
    </location>
</feature>
<dbReference type="SUPFAM" id="SSF53098">
    <property type="entry name" value="Ribonuclease H-like"/>
    <property type="match status" value="1"/>
</dbReference>
<dbReference type="CDD" id="cd10434">
    <property type="entry name" value="GIY-YIG_UvrC_Cho"/>
    <property type="match status" value="1"/>
</dbReference>
<dbReference type="GO" id="GO:0045004">
    <property type="term" value="P:DNA replication proofreading"/>
    <property type="evidence" value="ECO:0007669"/>
    <property type="project" value="TreeGrafter"/>
</dbReference>
<dbReference type="KEGG" id="tbd:Tbd_0827"/>
<dbReference type="GO" id="GO:0006289">
    <property type="term" value="P:nucleotide-excision repair"/>
    <property type="evidence" value="ECO:0007669"/>
    <property type="project" value="InterPro"/>
</dbReference>
<dbReference type="Gene3D" id="3.30.420.10">
    <property type="entry name" value="Ribonuclease H-like superfamily/Ribonuclease H"/>
    <property type="match status" value="1"/>
</dbReference>
<keyword evidence="7" id="KW-1185">Reference proteome</keyword>
<dbReference type="SUPFAM" id="SSF82771">
    <property type="entry name" value="GIY-YIG endonuclease"/>
    <property type="match status" value="1"/>
</dbReference>
<dbReference type="EC" id="2.7.7.7" evidence="1"/>
<accession>Q3SKJ9</accession>
<dbReference type="InterPro" id="IPR036397">
    <property type="entry name" value="RNaseH_sf"/>
</dbReference>
<dbReference type="InterPro" id="IPR012337">
    <property type="entry name" value="RNaseH-like_sf"/>
</dbReference>
<dbReference type="InterPro" id="IPR047296">
    <property type="entry name" value="GIY-YIG_UvrC_Cho"/>
</dbReference>
<dbReference type="GO" id="GO:0005829">
    <property type="term" value="C:cytosol"/>
    <property type="evidence" value="ECO:0007669"/>
    <property type="project" value="TreeGrafter"/>
</dbReference>
<dbReference type="CDD" id="cd06127">
    <property type="entry name" value="DEDDh"/>
    <property type="match status" value="1"/>
</dbReference>
<reference evidence="6 7" key="1">
    <citation type="journal article" date="2006" name="J. Bacteriol.">
        <title>The genome sequence of the obligately chemolithoautotrophic, facultatively anaerobic bacterium Thiobacillus denitrificans.</title>
        <authorList>
            <person name="Beller H.R."/>
            <person name="Chain P.S."/>
            <person name="Letain T.E."/>
            <person name="Chakicherla A."/>
            <person name="Larimer F.W."/>
            <person name="Richardson P.M."/>
            <person name="Coleman M.A."/>
            <person name="Wood A.P."/>
            <person name="Kelly D.P."/>
        </authorList>
    </citation>
    <scope>NUCLEOTIDE SEQUENCE [LARGE SCALE GENOMIC DNA]</scope>
    <source>
        <strain evidence="6 7">ATCC 25259</strain>
    </source>
</reference>
<dbReference type="FunFam" id="3.30.420.10:FF:000045">
    <property type="entry name" value="3'-5' exonuclease DinG"/>
    <property type="match status" value="1"/>
</dbReference>
<dbReference type="Pfam" id="PF01541">
    <property type="entry name" value="GIY-YIG"/>
    <property type="match status" value="1"/>
</dbReference>
<evidence type="ECO:0000259" key="5">
    <source>
        <dbReference type="PROSITE" id="PS50164"/>
    </source>
</evidence>
<dbReference type="SMART" id="SM00479">
    <property type="entry name" value="EXOIII"/>
    <property type="match status" value="1"/>
</dbReference>
<dbReference type="PANTHER" id="PTHR30231:SF37">
    <property type="entry name" value="EXODEOXYRIBONUCLEASE 10"/>
    <property type="match status" value="1"/>
</dbReference>
<evidence type="ECO:0000256" key="1">
    <source>
        <dbReference type="ARBA" id="ARBA00012417"/>
    </source>
</evidence>
<dbReference type="Pfam" id="PF00929">
    <property type="entry name" value="RNase_T"/>
    <property type="match status" value="1"/>
</dbReference>
<keyword evidence="6" id="KW-0548">Nucleotidyltransferase</keyword>
<dbReference type="InterPro" id="IPR000305">
    <property type="entry name" value="GIY-YIG_endonuc"/>
</dbReference>
<dbReference type="EMBL" id="CP000116">
    <property type="protein sequence ID" value="AAZ96780.1"/>
    <property type="molecule type" value="Genomic_DNA"/>
</dbReference>
<dbReference type="AlphaFoldDB" id="Q3SKJ9"/>
<dbReference type="PROSITE" id="PS50164">
    <property type="entry name" value="GIY_YIG"/>
    <property type="match status" value="1"/>
</dbReference>
<dbReference type="eggNOG" id="COG0322">
    <property type="taxonomic scope" value="Bacteria"/>
</dbReference>
<dbReference type="GO" id="GO:0003887">
    <property type="term" value="F:DNA-directed DNA polymerase activity"/>
    <property type="evidence" value="ECO:0007669"/>
    <property type="project" value="UniProtKB-EC"/>
</dbReference>
<comment type="subunit">
    <text evidence="3">DNA polymerase III contains a core (composed of alpha, epsilon and theta chains) that associates with a tau subunit. This core dimerizes to form the POLIII' complex. PolIII' associates with the gamma complex (composed of gamma, delta, delta', psi and chi chains) and with the beta chain to form the complete DNA polymerase III complex.</text>
</comment>
<dbReference type="GO" id="GO:0003677">
    <property type="term" value="F:DNA binding"/>
    <property type="evidence" value="ECO:0007669"/>
    <property type="project" value="InterPro"/>
</dbReference>
<dbReference type="InterPro" id="IPR035901">
    <property type="entry name" value="GIY-YIG_endonuc_sf"/>
</dbReference>
<evidence type="ECO:0000313" key="6">
    <source>
        <dbReference type="EMBL" id="AAZ96780.1"/>
    </source>
</evidence>
<evidence type="ECO:0000256" key="3">
    <source>
        <dbReference type="ARBA" id="ARBA00026073"/>
    </source>
</evidence>
<dbReference type="HOGENOM" id="CLU_030720_0_0_4"/>
<keyword evidence="6" id="KW-0808">Transferase</keyword>
<organism evidence="6 7">
    <name type="scientific">Thiobacillus denitrificans (strain ATCC 25259 / T1)</name>
    <dbReference type="NCBI Taxonomy" id="292415"/>
    <lineage>
        <taxon>Bacteria</taxon>
        <taxon>Pseudomonadati</taxon>
        <taxon>Pseudomonadota</taxon>
        <taxon>Betaproteobacteria</taxon>
        <taxon>Nitrosomonadales</taxon>
        <taxon>Thiobacillaceae</taxon>
        <taxon>Thiobacillus</taxon>
    </lineage>
</organism>
<dbReference type="STRING" id="292415.Tbd_0827"/>
<dbReference type="Gene3D" id="3.40.1440.10">
    <property type="entry name" value="GIY-YIG endonuclease"/>
    <property type="match status" value="1"/>
</dbReference>
<dbReference type="SMART" id="SM00465">
    <property type="entry name" value="GIYc"/>
    <property type="match status" value="1"/>
</dbReference>
<dbReference type="PANTHER" id="PTHR30231">
    <property type="entry name" value="DNA POLYMERASE III SUBUNIT EPSILON"/>
    <property type="match status" value="1"/>
</dbReference>
<dbReference type="InterPro" id="IPR006054">
    <property type="entry name" value="DnaQ"/>
</dbReference>
<sequence length="470" mass="53027">MHTTVIPQRLAFVDLETTGANAARDRVTEIGVVVVDGDRVETWSTLVNPERAIPQFIQQLTGISNEMVADAPTFARVADELAERLDGRLFIAHNARFDYGFLKHEYQRLGRRFRADVLCTVRLSRRLFPEHYRHNLDSLIARHGLATEGDRHRALADADLIWQFWRTLQREHEAQALAEAVAHQLLRPALPPHLDPALLEDLPESPGVYLFYGENDVLLYVGKSVNLRQRVFSHFAADTREYKAMQLTQQVRRVEWRETVGELGALLLESRLIKEGAPAHNRRLRRASELCAWRLDEVAPGDFRPVLVTADDPDFGRDGDLFGPFSSRRQATLALRKIADAHQLCPVVLGLEKPARPDSPCFAFQVQKCRGACAGKETAGLHSARLMAALAKTKMKSWAYPGAIGLVERDDFLDVEEVHVVHAWRYLGTAKSEAEIGELLEHAARAPFDLDTYKLLKTQLAKSKFTIRAL</sequence>
<evidence type="ECO:0000313" key="7">
    <source>
        <dbReference type="Proteomes" id="UP000008291"/>
    </source>
</evidence>
<comment type="catalytic activity">
    <reaction evidence="4">
        <text>DNA(n) + a 2'-deoxyribonucleoside 5'-triphosphate = DNA(n+1) + diphosphate</text>
        <dbReference type="Rhea" id="RHEA:22508"/>
        <dbReference type="Rhea" id="RHEA-COMP:17339"/>
        <dbReference type="Rhea" id="RHEA-COMP:17340"/>
        <dbReference type="ChEBI" id="CHEBI:33019"/>
        <dbReference type="ChEBI" id="CHEBI:61560"/>
        <dbReference type="ChEBI" id="CHEBI:173112"/>
        <dbReference type="EC" id="2.7.7.7"/>
    </reaction>
</comment>
<dbReference type="InterPro" id="IPR013520">
    <property type="entry name" value="Ribonucl_H"/>
</dbReference>
<dbReference type="Proteomes" id="UP000008291">
    <property type="component" value="Chromosome"/>
</dbReference>
<name>Q3SKJ9_THIDA</name>